<proteinExistence type="predicted"/>
<evidence type="ECO:0000313" key="2">
    <source>
        <dbReference type="Proteomes" id="UP001469365"/>
    </source>
</evidence>
<protein>
    <submittedName>
        <fullName evidence="1">DUF2203 domain-containing protein</fullName>
    </submittedName>
</protein>
<reference evidence="1 2" key="1">
    <citation type="submission" date="2024-04" db="EMBL/GenBank/DDBJ databases">
        <title>draft genome sequnece of Paenibacillus filicis.</title>
        <authorList>
            <person name="Kim D.-U."/>
        </authorList>
    </citation>
    <scope>NUCLEOTIDE SEQUENCE [LARGE SCALE GENOMIC DNA]</scope>
    <source>
        <strain evidence="1 2">KACC14197</strain>
    </source>
</reference>
<dbReference type="EMBL" id="JBBPCC010000002">
    <property type="protein sequence ID" value="MEK8127277.1"/>
    <property type="molecule type" value="Genomic_DNA"/>
</dbReference>
<evidence type="ECO:0000313" key="1">
    <source>
        <dbReference type="EMBL" id="MEK8127277.1"/>
    </source>
</evidence>
<organism evidence="1 2">
    <name type="scientific">Paenibacillus filicis</name>
    <dbReference type="NCBI Taxonomy" id="669464"/>
    <lineage>
        <taxon>Bacteria</taxon>
        <taxon>Bacillati</taxon>
        <taxon>Bacillota</taxon>
        <taxon>Bacilli</taxon>
        <taxon>Bacillales</taxon>
        <taxon>Paenibacillaceae</taxon>
        <taxon>Paenibacillus</taxon>
    </lineage>
</organism>
<comment type="caution">
    <text evidence="1">The sequence shown here is derived from an EMBL/GenBank/DDBJ whole genome shotgun (WGS) entry which is preliminary data.</text>
</comment>
<gene>
    <name evidence="1" type="ORF">WMW72_05055</name>
</gene>
<sequence>MSDKLFTIEEANELLPELMQDLHQLQEMTGSFEELYTELQKNKAKWKRAATPAKEMEDDPFFEAESRLEFMRMEVELFLQNFGRKGVLLKMINPGLIDFPAVVDGEDVLLCWKQGEERVTHYHSLYEGFVGRKLHPDA</sequence>
<dbReference type="Pfam" id="PF09969">
    <property type="entry name" value="DUF2203"/>
    <property type="match status" value="1"/>
</dbReference>
<dbReference type="PIRSF" id="PIRSF016498">
    <property type="entry name" value="UCP016498"/>
    <property type="match status" value="1"/>
</dbReference>
<dbReference type="Proteomes" id="UP001469365">
    <property type="component" value="Unassembled WGS sequence"/>
</dbReference>
<dbReference type="RefSeq" id="WP_341414331.1">
    <property type="nucleotide sequence ID" value="NZ_JBBPCC010000002.1"/>
</dbReference>
<dbReference type="InterPro" id="IPR018699">
    <property type="entry name" value="DUF2203"/>
</dbReference>
<accession>A0ABU9DEH6</accession>
<name>A0ABU9DEH6_9BACL</name>
<keyword evidence="2" id="KW-1185">Reference proteome</keyword>